<evidence type="ECO:0000256" key="1">
    <source>
        <dbReference type="ARBA" id="ARBA00004651"/>
    </source>
</evidence>
<dbReference type="EMBL" id="LR134173">
    <property type="protein sequence ID" value="VEB37205.1"/>
    <property type="molecule type" value="Genomic_DNA"/>
</dbReference>
<evidence type="ECO:0000259" key="8">
    <source>
        <dbReference type="PROSITE" id="PS50850"/>
    </source>
</evidence>
<proteinExistence type="predicted"/>
<keyword evidence="4 7" id="KW-0812">Transmembrane</keyword>
<dbReference type="Proteomes" id="UP000054921">
    <property type="component" value="Unassembled WGS sequence"/>
</dbReference>
<dbReference type="InterPro" id="IPR005828">
    <property type="entry name" value="MFS_sugar_transport-like"/>
</dbReference>
<dbReference type="GO" id="GO:0005886">
    <property type="term" value="C:plasma membrane"/>
    <property type="evidence" value="ECO:0007669"/>
    <property type="project" value="UniProtKB-SubCell"/>
</dbReference>
<feature type="transmembrane region" description="Helical" evidence="7">
    <location>
        <begin position="406"/>
        <end position="423"/>
    </location>
</feature>
<evidence type="ECO:0000256" key="3">
    <source>
        <dbReference type="ARBA" id="ARBA00022475"/>
    </source>
</evidence>
<organism evidence="9 11">
    <name type="scientific">Legionella cherrii</name>
    <dbReference type="NCBI Taxonomy" id="28084"/>
    <lineage>
        <taxon>Bacteria</taxon>
        <taxon>Pseudomonadati</taxon>
        <taxon>Pseudomonadota</taxon>
        <taxon>Gammaproteobacteria</taxon>
        <taxon>Legionellales</taxon>
        <taxon>Legionellaceae</taxon>
        <taxon>Legionella</taxon>
    </lineage>
</organism>
<accession>A0A0W0S7C5</accession>
<feature type="transmembrane region" description="Helical" evidence="7">
    <location>
        <begin position="277"/>
        <end position="296"/>
    </location>
</feature>
<evidence type="ECO:0000313" key="9">
    <source>
        <dbReference type="EMBL" id="KTC79411.1"/>
    </source>
</evidence>
<dbReference type="AlphaFoldDB" id="A0A0W0S7C5"/>
<name>A0A0W0S7C5_9GAMM</name>
<keyword evidence="6 7" id="KW-0472">Membrane</keyword>
<dbReference type="STRING" id="28084.Lche_1431"/>
<dbReference type="EMBL" id="LNXW01000013">
    <property type="protein sequence ID" value="KTC79411.1"/>
    <property type="molecule type" value="Genomic_DNA"/>
</dbReference>
<dbReference type="InterPro" id="IPR036259">
    <property type="entry name" value="MFS_trans_sf"/>
</dbReference>
<dbReference type="RefSeq" id="WP_028381799.1">
    <property type="nucleotide sequence ID" value="NZ_CAAAIT010000008.1"/>
</dbReference>
<sequence>MAILRRDPKSKASRKVSIASLIGTTIEWYDFYLFGTASALFFNTLFFPKISPVAGIMAAYAAYAVGFFARPLGGLIFGHFGDRISRKNMLIITLSLMGASTFMIGLLPTYSTIGIFAPVLLVILRCIQGIAVGGEWAGAVVMSAEVSREKERGFYSSWPNAGAPFGLVISIAVFLIFSSLPREQFLAWGWRIPFLLSFVLVLVGLYIRLQIMESKVFVEASKNKRPPKVPALEMLRSHFKNFMLAIGARLIESSSFYILTVFILSYGTYNLHLSKTLLLYAVMLGSIFEMLLIPYFGMVSDLIGRRPVYICGALLMGLFAFPFFWMLQSKSPHLIFFAVILGMCGPHAMMHGAQAAFYSELFKTRIRYSGTAIAYHLSAALSGGLTPLIATGLVEWAHDHTWPVSVYLIILAVITIISVYLAAEKAQKNIS</sequence>
<reference evidence="10 12" key="2">
    <citation type="submission" date="2018-12" db="EMBL/GenBank/DDBJ databases">
        <authorList>
            <consortium name="Pathogen Informatics"/>
        </authorList>
    </citation>
    <scope>NUCLEOTIDE SEQUENCE [LARGE SCALE GENOMIC DNA]</scope>
    <source>
        <strain evidence="10 12">NCTC11976</strain>
    </source>
</reference>
<dbReference type="SUPFAM" id="SSF103473">
    <property type="entry name" value="MFS general substrate transporter"/>
    <property type="match status" value="1"/>
</dbReference>
<dbReference type="Proteomes" id="UP000277577">
    <property type="component" value="Chromosome"/>
</dbReference>
<dbReference type="PANTHER" id="PTHR43045:SF1">
    <property type="entry name" value="SHIKIMATE TRANSPORTER"/>
    <property type="match status" value="1"/>
</dbReference>
<dbReference type="InterPro" id="IPR011701">
    <property type="entry name" value="MFS"/>
</dbReference>
<dbReference type="PANTHER" id="PTHR43045">
    <property type="entry name" value="SHIKIMATE TRANSPORTER"/>
    <property type="match status" value="1"/>
</dbReference>
<feature type="transmembrane region" description="Helical" evidence="7">
    <location>
        <begin position="113"/>
        <end position="141"/>
    </location>
</feature>
<dbReference type="OrthoDB" id="3690818at2"/>
<evidence type="ECO:0000256" key="7">
    <source>
        <dbReference type="SAM" id="Phobius"/>
    </source>
</evidence>
<evidence type="ECO:0000256" key="2">
    <source>
        <dbReference type="ARBA" id="ARBA00022448"/>
    </source>
</evidence>
<dbReference type="Pfam" id="PF07690">
    <property type="entry name" value="MFS_1"/>
    <property type="match status" value="1"/>
</dbReference>
<feature type="transmembrane region" description="Helical" evidence="7">
    <location>
        <begin position="242"/>
        <end position="265"/>
    </location>
</feature>
<dbReference type="PROSITE" id="PS50850">
    <property type="entry name" value="MFS"/>
    <property type="match status" value="1"/>
</dbReference>
<feature type="transmembrane region" description="Helical" evidence="7">
    <location>
        <begin position="89"/>
        <end position="107"/>
    </location>
</feature>
<dbReference type="InterPro" id="IPR020846">
    <property type="entry name" value="MFS_dom"/>
</dbReference>
<dbReference type="CDD" id="cd17369">
    <property type="entry name" value="MFS_ShiA_like"/>
    <property type="match status" value="1"/>
</dbReference>
<feature type="transmembrane region" description="Helical" evidence="7">
    <location>
        <begin position="373"/>
        <end position="394"/>
    </location>
</feature>
<evidence type="ECO:0000256" key="6">
    <source>
        <dbReference type="ARBA" id="ARBA00023136"/>
    </source>
</evidence>
<feature type="transmembrane region" description="Helical" evidence="7">
    <location>
        <begin position="186"/>
        <end position="207"/>
    </location>
</feature>
<protein>
    <submittedName>
        <fullName evidence="9">Shikimate transporter</fullName>
    </submittedName>
</protein>
<keyword evidence="12" id="KW-1185">Reference proteome</keyword>
<reference evidence="9 11" key="1">
    <citation type="submission" date="2015-11" db="EMBL/GenBank/DDBJ databases">
        <title>Genomic analysis of 38 Legionella species identifies large and diverse effector repertoires.</title>
        <authorList>
            <person name="Burstein D."/>
            <person name="Amaro F."/>
            <person name="Zusman T."/>
            <person name="Lifshitz Z."/>
            <person name="Cohen O."/>
            <person name="Gilbert J.A."/>
            <person name="Pupko T."/>
            <person name="Shuman H.A."/>
            <person name="Segal G."/>
        </authorList>
    </citation>
    <scope>NUCLEOTIDE SEQUENCE [LARGE SCALE GENOMIC DNA]</scope>
    <source>
        <strain evidence="9 11">ORW</strain>
    </source>
</reference>
<feature type="transmembrane region" description="Helical" evidence="7">
    <location>
        <begin position="161"/>
        <end position="180"/>
    </location>
</feature>
<comment type="subcellular location">
    <subcellularLocation>
        <location evidence="1">Cell membrane</location>
        <topology evidence="1">Multi-pass membrane protein</topology>
    </subcellularLocation>
</comment>
<evidence type="ECO:0000313" key="10">
    <source>
        <dbReference type="EMBL" id="VEB37205.1"/>
    </source>
</evidence>
<evidence type="ECO:0000313" key="11">
    <source>
        <dbReference type="Proteomes" id="UP000054921"/>
    </source>
</evidence>
<feature type="transmembrane region" description="Helical" evidence="7">
    <location>
        <begin position="333"/>
        <end position="353"/>
    </location>
</feature>
<dbReference type="FunFam" id="1.20.1250.20:FF:000001">
    <property type="entry name" value="Dicarboxylate MFS transporter"/>
    <property type="match status" value="1"/>
</dbReference>
<keyword evidence="2" id="KW-0813">Transport</keyword>
<feature type="transmembrane region" description="Helical" evidence="7">
    <location>
        <begin position="21"/>
        <end position="42"/>
    </location>
</feature>
<keyword evidence="5 7" id="KW-1133">Transmembrane helix</keyword>
<evidence type="ECO:0000256" key="5">
    <source>
        <dbReference type="ARBA" id="ARBA00022989"/>
    </source>
</evidence>
<dbReference type="Pfam" id="PF00083">
    <property type="entry name" value="Sugar_tr"/>
    <property type="match status" value="1"/>
</dbReference>
<evidence type="ECO:0000313" key="12">
    <source>
        <dbReference type="Proteomes" id="UP000277577"/>
    </source>
</evidence>
<dbReference type="GO" id="GO:0022857">
    <property type="term" value="F:transmembrane transporter activity"/>
    <property type="evidence" value="ECO:0007669"/>
    <property type="project" value="InterPro"/>
</dbReference>
<dbReference type="Gene3D" id="1.20.1250.20">
    <property type="entry name" value="MFS general substrate transporter like domains"/>
    <property type="match status" value="2"/>
</dbReference>
<feature type="transmembrane region" description="Helical" evidence="7">
    <location>
        <begin position="54"/>
        <end position="77"/>
    </location>
</feature>
<gene>
    <name evidence="9" type="primary">shiA</name>
    <name evidence="9" type="ORF">Lche_1431</name>
    <name evidence="10" type="ORF">NCTC11976_02097</name>
</gene>
<feature type="transmembrane region" description="Helical" evidence="7">
    <location>
        <begin position="308"/>
        <end position="327"/>
    </location>
</feature>
<keyword evidence="3" id="KW-1003">Cell membrane</keyword>
<feature type="domain" description="Major facilitator superfamily (MFS) profile" evidence="8">
    <location>
        <begin position="16"/>
        <end position="427"/>
    </location>
</feature>
<evidence type="ECO:0000256" key="4">
    <source>
        <dbReference type="ARBA" id="ARBA00022692"/>
    </source>
</evidence>
<dbReference type="PATRIC" id="fig|28084.5.peg.1558"/>